<dbReference type="STRING" id="43775.SAMN04489760_101131"/>
<feature type="site" description="Transition state stabilizer" evidence="8">
    <location>
        <position position="213"/>
    </location>
</feature>
<evidence type="ECO:0000256" key="4">
    <source>
        <dbReference type="ARBA" id="ARBA00022679"/>
    </source>
</evidence>
<dbReference type="GO" id="GO:0009245">
    <property type="term" value="P:lipid A biosynthetic process"/>
    <property type="evidence" value="ECO:0007669"/>
    <property type="project" value="TreeGrafter"/>
</dbReference>
<dbReference type="SUPFAM" id="SSF53756">
    <property type="entry name" value="UDP-Glycosyltransferase/glycogen phosphorylase"/>
    <property type="match status" value="1"/>
</dbReference>
<proteinExistence type="inferred from homology"/>
<reference evidence="11 12" key="1">
    <citation type="submission" date="2016-10" db="EMBL/GenBank/DDBJ databases">
        <authorList>
            <person name="de Groot N.N."/>
        </authorList>
    </citation>
    <scope>NUCLEOTIDE SEQUENCE [LARGE SCALE GENOMIC DNA]</scope>
    <source>
        <strain evidence="11 12">DSM 8423</strain>
    </source>
</reference>
<evidence type="ECO:0000256" key="9">
    <source>
        <dbReference type="RuleBase" id="RU365103"/>
    </source>
</evidence>
<dbReference type="EMBL" id="FOBS01000001">
    <property type="protein sequence ID" value="SEL95168.1"/>
    <property type="molecule type" value="Genomic_DNA"/>
</dbReference>
<evidence type="ECO:0000256" key="2">
    <source>
        <dbReference type="ARBA" id="ARBA00012621"/>
    </source>
</evidence>
<evidence type="ECO:0000313" key="11">
    <source>
        <dbReference type="EMBL" id="SEL95168.1"/>
    </source>
</evidence>
<comment type="pathway">
    <text evidence="1 9">Bacterial outer membrane biogenesis; LPS core biosynthesis.</text>
</comment>
<evidence type="ECO:0000256" key="3">
    <source>
        <dbReference type="ARBA" id="ARBA00019077"/>
    </source>
</evidence>
<keyword evidence="4 9" id="KW-0808">Transferase</keyword>
<evidence type="ECO:0000256" key="6">
    <source>
        <dbReference type="ARBA" id="ARBA00049183"/>
    </source>
</evidence>
<dbReference type="Gene3D" id="3.40.50.11720">
    <property type="entry name" value="3-Deoxy-D-manno-octulosonic-acid transferase, N-terminal domain"/>
    <property type="match status" value="1"/>
</dbReference>
<dbReference type="Gene3D" id="3.40.50.2000">
    <property type="entry name" value="Glycogen Phosphorylase B"/>
    <property type="match status" value="1"/>
</dbReference>
<dbReference type="InterPro" id="IPR007507">
    <property type="entry name" value="Glycos_transf_N"/>
</dbReference>
<accession>A0A1H7UET4</accession>
<evidence type="ECO:0000256" key="1">
    <source>
        <dbReference type="ARBA" id="ARBA00004713"/>
    </source>
</evidence>
<dbReference type="Proteomes" id="UP000198744">
    <property type="component" value="Unassembled WGS sequence"/>
</dbReference>
<dbReference type="EC" id="2.4.99.12" evidence="2 9"/>
<feature type="domain" description="3-deoxy-D-manno-octulosonic-acid transferase N-terminal" evidence="10">
    <location>
        <begin position="37"/>
        <end position="215"/>
    </location>
</feature>
<keyword evidence="9" id="KW-0472">Membrane</keyword>
<dbReference type="Pfam" id="PF04413">
    <property type="entry name" value="Glycos_transf_N"/>
    <property type="match status" value="1"/>
</dbReference>
<keyword evidence="9" id="KW-0448">Lipopolysaccharide biosynthesis</keyword>
<keyword evidence="12" id="KW-1185">Reference proteome</keyword>
<dbReference type="PANTHER" id="PTHR42755:SF1">
    <property type="entry name" value="3-DEOXY-D-MANNO-OCTULOSONIC ACID TRANSFERASE, MITOCHONDRIAL-RELATED"/>
    <property type="match status" value="1"/>
</dbReference>
<evidence type="ECO:0000256" key="8">
    <source>
        <dbReference type="PIRSR" id="PIRSR639901-2"/>
    </source>
</evidence>
<evidence type="ECO:0000313" key="12">
    <source>
        <dbReference type="Proteomes" id="UP000198744"/>
    </source>
</evidence>
<dbReference type="GO" id="GO:0009244">
    <property type="term" value="P:lipopolysaccharide core region biosynthetic process"/>
    <property type="evidence" value="ECO:0007669"/>
    <property type="project" value="UniProtKB-UniRule"/>
</dbReference>
<comment type="subcellular location">
    <subcellularLocation>
        <location evidence="9">Cell membrane</location>
    </subcellularLocation>
</comment>
<evidence type="ECO:0000256" key="7">
    <source>
        <dbReference type="PIRSR" id="PIRSR639901-1"/>
    </source>
</evidence>
<name>A0A1H7UET4_9BACT</name>
<keyword evidence="9" id="KW-1003">Cell membrane</keyword>
<dbReference type="InterPro" id="IPR038107">
    <property type="entry name" value="Glycos_transf_N_sf"/>
</dbReference>
<dbReference type="InterPro" id="IPR039901">
    <property type="entry name" value="Kdotransferase"/>
</dbReference>
<dbReference type="UniPathway" id="UPA00958"/>
<comment type="function">
    <text evidence="9">Involved in lipopolysaccharide (LPS) biosynthesis. Catalyzes the transfer of 3-deoxy-D-manno-octulosonate (Kdo) residue(s) from CMP-Kdo to lipid IV(A), the tetraacyldisaccharide-1,4'-bisphosphate precursor of lipid A.</text>
</comment>
<comment type="similarity">
    <text evidence="9">Belongs to the glycosyltransferase group 1 family.</text>
</comment>
<dbReference type="GO" id="GO:0005886">
    <property type="term" value="C:plasma membrane"/>
    <property type="evidence" value="ECO:0007669"/>
    <property type="project" value="UniProtKB-SubCell"/>
</dbReference>
<organism evidence="11 12">
    <name type="scientific">Syntrophus gentianae</name>
    <dbReference type="NCBI Taxonomy" id="43775"/>
    <lineage>
        <taxon>Bacteria</taxon>
        <taxon>Pseudomonadati</taxon>
        <taxon>Thermodesulfobacteriota</taxon>
        <taxon>Syntrophia</taxon>
        <taxon>Syntrophales</taxon>
        <taxon>Syntrophaceae</taxon>
        <taxon>Syntrophus</taxon>
    </lineage>
</organism>
<gene>
    <name evidence="11" type="ORF">SAMN04489760_101131</name>
</gene>
<protein>
    <recommendedName>
        <fullName evidence="3 9">3-deoxy-D-manno-octulosonic acid transferase</fullName>
        <shortName evidence="9">Kdo transferase</shortName>
        <ecNumber evidence="2 9">2.4.99.12</ecNumber>
    </recommendedName>
    <alternativeName>
        <fullName evidence="5 9">Lipid IV(A) 3-deoxy-D-manno-octulosonic acid transferase</fullName>
    </alternativeName>
</protein>
<dbReference type="GO" id="GO:0043842">
    <property type="term" value="F:Kdo transferase activity"/>
    <property type="evidence" value="ECO:0007669"/>
    <property type="project" value="UniProtKB-EC"/>
</dbReference>
<dbReference type="PANTHER" id="PTHR42755">
    <property type="entry name" value="3-DEOXY-MANNO-OCTULOSONATE CYTIDYLYLTRANSFERASE"/>
    <property type="match status" value="1"/>
</dbReference>
<evidence type="ECO:0000259" key="10">
    <source>
        <dbReference type="Pfam" id="PF04413"/>
    </source>
</evidence>
<feature type="active site" description="Proton acceptor" evidence="7">
    <location>
        <position position="65"/>
    </location>
</feature>
<evidence type="ECO:0000256" key="5">
    <source>
        <dbReference type="ARBA" id="ARBA00031445"/>
    </source>
</evidence>
<dbReference type="AlphaFoldDB" id="A0A1H7UET4"/>
<sequence length="433" mass="47706">MMYLYNLLLPLAALIGLPYYAVRMFVTGKYRKSLGPKLGYYADENVFSCLQGSPRIWVHAVSVGEVTAAAPVVAELRSRYPGACIVLSTSTETGQEMAGRLISQATELIYYPLDLPFVVAGMLKRVQPDIFVPTETELWPNFLSQCRKRGIRVVLVNGRISPRSFRRYGRTRFFWKGLLAGLDGLGMISETDARRVLALGALPEKVQVLGNTKYDSLASRTSAPLQEEIARKLDIRPGSPVFVAGSTHEGEEAVCLSVYRRLLEFDPEFKLILVPRHIERGSAVAELVRQAGFQDVIRVSEIDGGRKRVGERIVLVDVIGELFKVYSLATIVYCGGSLVPRGGQNILEAAAWGKVVFYGPSMEDFEGEKALLEEAGAGISVADEEELRERMLSLLADPEMLRRRGEQGRLAIAANAGAARRHADLIGDSLEGR</sequence>
<feature type="site" description="Transition state stabilizer" evidence="8">
    <location>
        <position position="135"/>
    </location>
</feature>
<comment type="catalytic activity">
    <reaction evidence="6 9">
        <text>lipid IVA (E. coli) + CMP-3-deoxy-beta-D-manno-octulosonate = alpha-Kdo-(2-&gt;6)-lipid IVA (E. coli) + CMP + H(+)</text>
        <dbReference type="Rhea" id="RHEA:28066"/>
        <dbReference type="ChEBI" id="CHEBI:15378"/>
        <dbReference type="ChEBI" id="CHEBI:58603"/>
        <dbReference type="ChEBI" id="CHEBI:60364"/>
        <dbReference type="ChEBI" id="CHEBI:60377"/>
        <dbReference type="ChEBI" id="CHEBI:85987"/>
        <dbReference type="EC" id="2.4.99.12"/>
    </reaction>
</comment>